<proteinExistence type="predicted"/>
<organism evidence="2 3">
    <name type="scientific">Candidatus Ornithospirochaeta stercoravium</name>
    <dbReference type="NCBI Taxonomy" id="2840897"/>
    <lineage>
        <taxon>Bacteria</taxon>
        <taxon>Pseudomonadati</taxon>
        <taxon>Spirochaetota</taxon>
        <taxon>Spirochaetia</taxon>
        <taxon>Spirochaetales</taxon>
        <taxon>Spirochaetaceae</taxon>
        <taxon>Spirochaetaceae incertae sedis</taxon>
        <taxon>Candidatus Ornithospirochaeta</taxon>
    </lineage>
</organism>
<dbReference type="Pfam" id="PF12146">
    <property type="entry name" value="Hydrolase_4"/>
    <property type="match status" value="1"/>
</dbReference>
<comment type="caution">
    <text evidence="2">The sequence shown here is derived from an EMBL/GenBank/DDBJ whole genome shotgun (WGS) entry which is preliminary data.</text>
</comment>
<dbReference type="EMBL" id="JADIMF010000161">
    <property type="protein sequence ID" value="MBO8470096.1"/>
    <property type="molecule type" value="Genomic_DNA"/>
</dbReference>
<reference evidence="2" key="2">
    <citation type="journal article" date="2021" name="PeerJ">
        <title>Extensive microbial diversity within the chicken gut microbiome revealed by metagenomics and culture.</title>
        <authorList>
            <person name="Gilroy R."/>
            <person name="Ravi A."/>
            <person name="Getino M."/>
            <person name="Pursley I."/>
            <person name="Horton D.L."/>
            <person name="Alikhan N.F."/>
            <person name="Baker D."/>
            <person name="Gharbi K."/>
            <person name="Hall N."/>
            <person name="Watson M."/>
            <person name="Adriaenssens E.M."/>
            <person name="Foster-Nyarko E."/>
            <person name="Jarju S."/>
            <person name="Secka A."/>
            <person name="Antonio M."/>
            <person name="Oren A."/>
            <person name="Chaudhuri R.R."/>
            <person name="La Ragione R."/>
            <person name="Hildebrand F."/>
            <person name="Pallen M.J."/>
        </authorList>
    </citation>
    <scope>NUCLEOTIDE SEQUENCE</scope>
    <source>
        <strain evidence="2">14700</strain>
    </source>
</reference>
<accession>A0A9D9IEG5</accession>
<dbReference type="Gene3D" id="3.40.50.1820">
    <property type="entry name" value="alpha/beta hydrolase"/>
    <property type="match status" value="1"/>
</dbReference>
<dbReference type="AlphaFoldDB" id="A0A9D9IEG5"/>
<name>A0A9D9IEG5_9SPIO</name>
<dbReference type="InterPro" id="IPR022742">
    <property type="entry name" value="Hydrolase_4"/>
</dbReference>
<evidence type="ECO:0000313" key="3">
    <source>
        <dbReference type="Proteomes" id="UP000810292"/>
    </source>
</evidence>
<evidence type="ECO:0000313" key="2">
    <source>
        <dbReference type="EMBL" id="MBO8470096.1"/>
    </source>
</evidence>
<feature type="domain" description="Serine aminopeptidase S33" evidence="1">
    <location>
        <begin position="51"/>
        <end position="255"/>
    </location>
</feature>
<protein>
    <submittedName>
        <fullName evidence="2">Alpha/beta fold hydrolase</fullName>
    </submittedName>
</protein>
<keyword evidence="2" id="KW-0378">Hydrolase</keyword>
<dbReference type="InterPro" id="IPR029058">
    <property type="entry name" value="AB_hydrolase_fold"/>
</dbReference>
<gene>
    <name evidence="2" type="ORF">IAA72_10000</name>
</gene>
<sequence length="305" mass="34631">MPAILIIAIVLIVIYIWSSCLWGYKEKEEGLTADESKCFDPSCRSIIIKQDSDKAVLMIHGFPTTPNMYRYAADRMKSEGYDVYAPLIPSFGTDWNDFTKTNFSSWYKWIEDYYKSLEGKYKEVYVIGISMGGAMTLKIAEHNNPSAIAVIAAPVVYNSFFRDRIVTSWSGYLGRIIGIFTPAIKPHIVTSRPESNDGNEDWKGYGGTFPRQGVSLMHGLKAIRRDLGKINSPMISIHDTGDKTVPFANQGIIKKETHTKSEFIVTTMDEKYRHTHHTLLQYHSIQAELMDRIISFFSNNRSAVL</sequence>
<dbReference type="SUPFAM" id="SSF53474">
    <property type="entry name" value="alpha/beta-Hydrolases"/>
    <property type="match status" value="1"/>
</dbReference>
<evidence type="ECO:0000259" key="1">
    <source>
        <dbReference type="Pfam" id="PF12146"/>
    </source>
</evidence>
<dbReference type="Proteomes" id="UP000810292">
    <property type="component" value="Unassembled WGS sequence"/>
</dbReference>
<dbReference type="GO" id="GO:0016787">
    <property type="term" value="F:hydrolase activity"/>
    <property type="evidence" value="ECO:0007669"/>
    <property type="project" value="UniProtKB-KW"/>
</dbReference>
<reference evidence="2" key="1">
    <citation type="submission" date="2020-10" db="EMBL/GenBank/DDBJ databases">
        <authorList>
            <person name="Gilroy R."/>
        </authorList>
    </citation>
    <scope>NUCLEOTIDE SEQUENCE</scope>
    <source>
        <strain evidence="2">14700</strain>
    </source>
</reference>